<protein>
    <recommendedName>
        <fullName evidence="9">Core Histone H2A/H2B/H3 domain-containing protein</fullName>
    </recommendedName>
</protein>
<keyword evidence="7" id="KW-0544">Nucleosome core</keyword>
<dbReference type="Pfam" id="PF00125">
    <property type="entry name" value="Histone"/>
    <property type="match status" value="1"/>
</dbReference>
<evidence type="ECO:0000313" key="11">
    <source>
        <dbReference type="Proteomes" id="UP001516400"/>
    </source>
</evidence>
<dbReference type="GO" id="GO:0005634">
    <property type="term" value="C:nucleus"/>
    <property type="evidence" value="ECO:0007669"/>
    <property type="project" value="UniProtKB-SubCell"/>
</dbReference>
<dbReference type="Gene3D" id="1.10.20.10">
    <property type="entry name" value="Histone, subunit A"/>
    <property type="match status" value="1"/>
</dbReference>
<organism evidence="10 11">
    <name type="scientific">Cryptolaemus montrouzieri</name>
    <dbReference type="NCBI Taxonomy" id="559131"/>
    <lineage>
        <taxon>Eukaryota</taxon>
        <taxon>Metazoa</taxon>
        <taxon>Ecdysozoa</taxon>
        <taxon>Arthropoda</taxon>
        <taxon>Hexapoda</taxon>
        <taxon>Insecta</taxon>
        <taxon>Pterygota</taxon>
        <taxon>Neoptera</taxon>
        <taxon>Endopterygota</taxon>
        <taxon>Coleoptera</taxon>
        <taxon>Polyphaga</taxon>
        <taxon>Cucujiformia</taxon>
        <taxon>Coccinelloidea</taxon>
        <taxon>Coccinellidae</taxon>
        <taxon>Scymninae</taxon>
        <taxon>Scymnini</taxon>
        <taxon>Cryptolaemus</taxon>
    </lineage>
</organism>
<evidence type="ECO:0000256" key="8">
    <source>
        <dbReference type="SAM" id="MobiDB-lite"/>
    </source>
</evidence>
<gene>
    <name evidence="10" type="ORF">HHI36_021582</name>
</gene>
<keyword evidence="6" id="KW-0539">Nucleus</keyword>
<evidence type="ECO:0000256" key="6">
    <source>
        <dbReference type="ARBA" id="ARBA00023242"/>
    </source>
</evidence>
<dbReference type="CDD" id="cd22911">
    <property type="entry name" value="HFD_H3"/>
    <property type="match status" value="1"/>
</dbReference>
<accession>A0ABD2MX90</accession>
<feature type="domain" description="Core Histone H2A/H2B/H3" evidence="9">
    <location>
        <begin position="48"/>
        <end position="141"/>
    </location>
</feature>
<feature type="region of interest" description="Disordered" evidence="8">
    <location>
        <begin position="25"/>
        <end position="46"/>
    </location>
</feature>
<dbReference type="SMART" id="SM00428">
    <property type="entry name" value="H3"/>
    <property type="match status" value="1"/>
</dbReference>
<proteinExistence type="inferred from homology"/>
<reference evidence="10 11" key="1">
    <citation type="journal article" date="2021" name="BMC Biol.">
        <title>Horizontally acquired antibacterial genes associated with adaptive radiation of ladybird beetles.</title>
        <authorList>
            <person name="Li H.S."/>
            <person name="Tang X.F."/>
            <person name="Huang Y.H."/>
            <person name="Xu Z.Y."/>
            <person name="Chen M.L."/>
            <person name="Du X.Y."/>
            <person name="Qiu B.Y."/>
            <person name="Chen P.T."/>
            <person name="Zhang W."/>
            <person name="Slipinski A."/>
            <person name="Escalona H.E."/>
            <person name="Waterhouse R.M."/>
            <person name="Zwick A."/>
            <person name="Pang H."/>
        </authorList>
    </citation>
    <scope>NUCLEOTIDE SEQUENCE [LARGE SCALE GENOMIC DNA]</scope>
    <source>
        <strain evidence="10">SYSU2018</strain>
    </source>
</reference>
<dbReference type="GO" id="GO:0003677">
    <property type="term" value="F:DNA binding"/>
    <property type="evidence" value="ECO:0007669"/>
    <property type="project" value="UniProtKB-KW"/>
</dbReference>
<comment type="subcellular location">
    <subcellularLocation>
        <location evidence="2">Chromosome</location>
    </subcellularLocation>
    <subcellularLocation>
        <location evidence="1">Nucleus</location>
    </subcellularLocation>
</comment>
<evidence type="ECO:0000256" key="3">
    <source>
        <dbReference type="ARBA" id="ARBA00010343"/>
    </source>
</evidence>
<dbReference type="SUPFAM" id="SSF47113">
    <property type="entry name" value="Histone-fold"/>
    <property type="match status" value="1"/>
</dbReference>
<dbReference type="InterPro" id="IPR007125">
    <property type="entry name" value="H2A/H2B/H3"/>
</dbReference>
<evidence type="ECO:0000256" key="4">
    <source>
        <dbReference type="ARBA" id="ARBA00022454"/>
    </source>
</evidence>
<dbReference type="FunFam" id="1.10.20.10:FF:000085">
    <property type="entry name" value="Histone H3.2"/>
    <property type="match status" value="1"/>
</dbReference>
<sequence>MTRTKQLPSNKQTLENRQKFERKVKLIEQKSDTKKETSKISKKHRYRPKSHVLQEIRYYQKITDLLIPRLPFQRVVREIIEDVQSRREDMIVFRISYGAIITLQETMENYITELFHDGNLCALHAKRVTVGPKDIQLAMRLRGEFRK</sequence>
<dbReference type="InterPro" id="IPR000164">
    <property type="entry name" value="Histone_H3/CENP-A"/>
</dbReference>
<evidence type="ECO:0000256" key="5">
    <source>
        <dbReference type="ARBA" id="ARBA00023125"/>
    </source>
</evidence>
<dbReference type="Proteomes" id="UP001516400">
    <property type="component" value="Unassembled WGS sequence"/>
</dbReference>
<dbReference type="PRINTS" id="PR00622">
    <property type="entry name" value="HISTONEH3"/>
</dbReference>
<keyword evidence="11" id="KW-1185">Reference proteome</keyword>
<evidence type="ECO:0000313" key="10">
    <source>
        <dbReference type="EMBL" id="KAL3271083.1"/>
    </source>
</evidence>
<evidence type="ECO:0000256" key="1">
    <source>
        <dbReference type="ARBA" id="ARBA00004123"/>
    </source>
</evidence>
<name>A0ABD2MX90_9CUCU</name>
<comment type="similarity">
    <text evidence="3">Belongs to the histone H3 family.</text>
</comment>
<keyword evidence="5" id="KW-0238">DNA-binding</keyword>
<evidence type="ECO:0000259" key="9">
    <source>
        <dbReference type="Pfam" id="PF00125"/>
    </source>
</evidence>
<feature type="compositionally biased region" description="Basic and acidic residues" evidence="8">
    <location>
        <begin position="25"/>
        <end position="39"/>
    </location>
</feature>
<comment type="caution">
    <text evidence="10">The sequence shown here is derived from an EMBL/GenBank/DDBJ whole genome shotgun (WGS) entry which is preliminary data.</text>
</comment>
<dbReference type="AlphaFoldDB" id="A0ABD2MX90"/>
<dbReference type="PANTHER" id="PTHR11426">
    <property type="entry name" value="HISTONE H3"/>
    <property type="match status" value="1"/>
</dbReference>
<evidence type="ECO:0000256" key="2">
    <source>
        <dbReference type="ARBA" id="ARBA00004286"/>
    </source>
</evidence>
<dbReference type="GO" id="GO:0000786">
    <property type="term" value="C:nucleosome"/>
    <property type="evidence" value="ECO:0007669"/>
    <property type="project" value="UniProtKB-KW"/>
</dbReference>
<dbReference type="EMBL" id="JABFTP020000042">
    <property type="protein sequence ID" value="KAL3271083.1"/>
    <property type="molecule type" value="Genomic_DNA"/>
</dbReference>
<evidence type="ECO:0000256" key="7">
    <source>
        <dbReference type="ARBA" id="ARBA00023269"/>
    </source>
</evidence>
<dbReference type="InterPro" id="IPR009072">
    <property type="entry name" value="Histone-fold"/>
</dbReference>
<keyword evidence="4" id="KW-0158">Chromosome</keyword>